<dbReference type="SUPFAM" id="SSF81296">
    <property type="entry name" value="E set domains"/>
    <property type="match status" value="1"/>
</dbReference>
<dbReference type="CDD" id="cd02851">
    <property type="entry name" value="E_set_GO_C"/>
    <property type="match status" value="1"/>
</dbReference>
<dbReference type="EMBL" id="PNBA02000022">
    <property type="protein sequence ID" value="KAG6385715.1"/>
    <property type="molecule type" value="Genomic_DNA"/>
</dbReference>
<dbReference type="Pfam" id="PF07250">
    <property type="entry name" value="Glyoxal_oxid_N"/>
    <property type="match status" value="1"/>
</dbReference>
<dbReference type="Gene3D" id="2.130.10.80">
    <property type="entry name" value="Galactose oxidase/kelch, beta-propeller"/>
    <property type="match status" value="1"/>
</dbReference>
<evidence type="ECO:0008006" key="8">
    <source>
        <dbReference type="Google" id="ProtNLM"/>
    </source>
</evidence>
<dbReference type="InterPro" id="IPR014756">
    <property type="entry name" value="Ig_E-set"/>
</dbReference>
<comment type="caution">
    <text evidence="6">The sequence shown here is derived from an EMBL/GenBank/DDBJ whole genome shotgun (WGS) entry which is preliminary data.</text>
</comment>
<dbReference type="SUPFAM" id="SSF50965">
    <property type="entry name" value="Galactose oxidase, central domain"/>
    <property type="match status" value="1"/>
</dbReference>
<dbReference type="InterPro" id="IPR009880">
    <property type="entry name" value="Glyoxal_oxidase_N"/>
</dbReference>
<accession>A0A8X8W0C5</accession>
<evidence type="ECO:0000313" key="6">
    <source>
        <dbReference type="EMBL" id="KAG6385715.1"/>
    </source>
</evidence>
<organism evidence="6">
    <name type="scientific">Salvia splendens</name>
    <name type="common">Scarlet sage</name>
    <dbReference type="NCBI Taxonomy" id="180675"/>
    <lineage>
        <taxon>Eukaryota</taxon>
        <taxon>Viridiplantae</taxon>
        <taxon>Streptophyta</taxon>
        <taxon>Embryophyta</taxon>
        <taxon>Tracheophyta</taxon>
        <taxon>Spermatophyta</taxon>
        <taxon>Magnoliopsida</taxon>
        <taxon>eudicotyledons</taxon>
        <taxon>Gunneridae</taxon>
        <taxon>Pentapetalae</taxon>
        <taxon>asterids</taxon>
        <taxon>lamiids</taxon>
        <taxon>Lamiales</taxon>
        <taxon>Lamiaceae</taxon>
        <taxon>Nepetoideae</taxon>
        <taxon>Mentheae</taxon>
        <taxon>Salviinae</taxon>
        <taxon>Salvia</taxon>
        <taxon>Salvia subgen. Calosphace</taxon>
        <taxon>core Calosphace</taxon>
    </lineage>
</organism>
<evidence type="ECO:0000256" key="1">
    <source>
        <dbReference type="ARBA" id="ARBA00022729"/>
    </source>
</evidence>
<feature type="domain" description="Glyoxal oxidase N-terminal" evidence="4">
    <location>
        <begin position="104"/>
        <end position="502"/>
    </location>
</feature>
<dbReference type="PANTHER" id="PTHR32208:SF93">
    <property type="entry name" value="ALDEHYDE OXIDASE GLOX1"/>
    <property type="match status" value="1"/>
</dbReference>
<feature type="region of interest" description="Disordered" evidence="2">
    <location>
        <begin position="46"/>
        <end position="75"/>
    </location>
</feature>
<evidence type="ECO:0000313" key="7">
    <source>
        <dbReference type="Proteomes" id="UP000298416"/>
    </source>
</evidence>
<feature type="compositionally biased region" description="Gly residues" evidence="2">
    <location>
        <begin position="66"/>
        <end position="75"/>
    </location>
</feature>
<dbReference type="Gene3D" id="2.60.40.10">
    <property type="entry name" value="Immunoglobulins"/>
    <property type="match status" value="1"/>
</dbReference>
<reference evidence="6" key="1">
    <citation type="submission" date="2018-01" db="EMBL/GenBank/DDBJ databases">
        <authorList>
            <person name="Mao J.F."/>
        </authorList>
    </citation>
    <scope>NUCLEOTIDE SEQUENCE</scope>
    <source>
        <strain evidence="6">Huo1</strain>
        <tissue evidence="6">Leaf</tissue>
    </source>
</reference>
<evidence type="ECO:0000259" key="5">
    <source>
        <dbReference type="Pfam" id="PF09118"/>
    </source>
</evidence>
<dbReference type="InterPro" id="IPR011043">
    <property type="entry name" value="Gal_Oxase/kelch_b-propeller"/>
</dbReference>
<dbReference type="Proteomes" id="UP000298416">
    <property type="component" value="Unassembled WGS sequence"/>
</dbReference>
<keyword evidence="1 3" id="KW-0732">Signal</keyword>
<feature type="domain" description="Galactose oxidase-like Early set" evidence="5">
    <location>
        <begin position="520"/>
        <end position="610"/>
    </location>
</feature>
<dbReference type="AlphaFoldDB" id="A0A8X8W0C5"/>
<evidence type="ECO:0000259" key="4">
    <source>
        <dbReference type="Pfam" id="PF07250"/>
    </source>
</evidence>
<proteinExistence type="predicted"/>
<dbReference type="InterPro" id="IPR015202">
    <property type="entry name" value="GO-like_E_set"/>
</dbReference>
<gene>
    <name evidence="6" type="ORF">SASPL_154593</name>
</gene>
<dbReference type="InterPro" id="IPR037293">
    <property type="entry name" value="Gal_Oxidase_central_sf"/>
</dbReference>
<keyword evidence="7" id="KW-1185">Reference proteome</keyword>
<feature type="chain" id="PRO_5036463466" description="Galactose oxidase" evidence="3">
    <location>
        <begin position="20"/>
        <end position="611"/>
    </location>
</feature>
<feature type="signal peptide" evidence="3">
    <location>
        <begin position="1"/>
        <end position="19"/>
    </location>
</feature>
<feature type="compositionally biased region" description="Polar residues" evidence="2">
    <location>
        <begin position="118"/>
        <end position="128"/>
    </location>
</feature>
<sequence length="611" mass="67488">MGRLLRCLVILSLLHVIHSHEEETSIKAPKIKFGFFKGFSFSIPFGKQQEPKEAPPPIATSDVPEDGGGGGGAGMYYGVERLESKTGRLGSWEIHSQNAGVCAMHIQLMPNNKAAWHDSTSNGLSEIDNSPPFCRPRAGGRQTDSKQDCTAHAVQYDIETAHVRPVKVDSSPWCSSGGLSRMGSLISTGGDKDGLKSVRILKPCKDCNFEENKRALFANRWYATQHTLDDGNFVLVGGRNSYNYEIVPPDTLTFTPQLFELALLEDTNDDAGRENNLYPFVNLLPDGNLFVFANHKSIILEPRTGNTIRPLPDLPGGSRNYPASGMSALLPIDLNTDVPDIEILVCGGNTREAYILSDLQQPKRTFVEAARDCGRLNLNVEGADWEKEDMPTPRVMGDMLLLPTGDVLITNGAKAGTSAWDAADEPNLSPVLYSPGKEKGARFQEMAPSAIPRMYHSCSAVLPDGKILVAGSNTNAFYKLEKYGDDFKFPTELRVEKFSPPYLAPEMVINRVEIMDGETERELKYGVQFDLLIGSRDVKQNDIKVTMYSPPFTTHGYSMNQRLLILKLVLVQNGRIRVIAPPTARFAPPGHYLVFVVHREVPSRGIWVHIE</sequence>
<dbReference type="InterPro" id="IPR013783">
    <property type="entry name" value="Ig-like_fold"/>
</dbReference>
<evidence type="ECO:0000256" key="3">
    <source>
        <dbReference type="SAM" id="SignalP"/>
    </source>
</evidence>
<name>A0A8X8W0C5_SALSN</name>
<reference evidence="6" key="2">
    <citation type="submission" date="2020-08" db="EMBL/GenBank/DDBJ databases">
        <title>Plant Genome Project.</title>
        <authorList>
            <person name="Zhang R.-G."/>
        </authorList>
    </citation>
    <scope>NUCLEOTIDE SEQUENCE</scope>
    <source>
        <strain evidence="6">Huo1</strain>
        <tissue evidence="6">Leaf</tissue>
    </source>
</reference>
<protein>
    <recommendedName>
        <fullName evidence="8">Galactose oxidase</fullName>
    </recommendedName>
</protein>
<evidence type="ECO:0000256" key="2">
    <source>
        <dbReference type="SAM" id="MobiDB-lite"/>
    </source>
</evidence>
<dbReference type="Pfam" id="PF09118">
    <property type="entry name" value="GO-like_E_set"/>
    <property type="match status" value="1"/>
</dbReference>
<feature type="region of interest" description="Disordered" evidence="2">
    <location>
        <begin position="117"/>
        <end position="147"/>
    </location>
</feature>
<dbReference type="PANTHER" id="PTHR32208">
    <property type="entry name" value="SECRETED PROTEIN-RELATED"/>
    <property type="match status" value="1"/>
</dbReference>